<dbReference type="SUPFAM" id="SSF159672">
    <property type="entry name" value="CbiG N-terminal domain-like"/>
    <property type="match status" value="1"/>
</dbReference>
<dbReference type="Pfam" id="PF01890">
    <property type="entry name" value="CbiG_C"/>
    <property type="match status" value="1"/>
</dbReference>
<dbReference type="InterPro" id="IPR038029">
    <property type="entry name" value="GbiG_N_sf"/>
</dbReference>
<dbReference type="InterPro" id="IPR052553">
    <property type="entry name" value="CbiG_hydrolase"/>
</dbReference>
<dbReference type="Gene3D" id="3.40.50.11220">
    <property type="match status" value="1"/>
</dbReference>
<evidence type="ECO:0000313" key="3">
    <source>
        <dbReference type="EMBL" id="MST56809.1"/>
    </source>
</evidence>
<protein>
    <recommendedName>
        <fullName evidence="5">Cobalamin biosynthesis protein CbiG</fullName>
    </recommendedName>
</protein>
<dbReference type="InterPro" id="IPR021744">
    <property type="entry name" value="CbiG_N"/>
</dbReference>
<dbReference type="InterPro" id="IPR002750">
    <property type="entry name" value="CobE/GbiG_C"/>
</dbReference>
<evidence type="ECO:0008006" key="5">
    <source>
        <dbReference type="Google" id="ProtNLM"/>
    </source>
</evidence>
<dbReference type="RefSeq" id="WP_328597182.1">
    <property type="nucleotide sequence ID" value="NZ_VUMU01000001.1"/>
</dbReference>
<name>A0A6L5YF02_9FIRM</name>
<organism evidence="3 4">
    <name type="scientific">Waltera intestinalis</name>
    <dbReference type="NCBI Taxonomy" id="2606635"/>
    <lineage>
        <taxon>Bacteria</taxon>
        <taxon>Bacillati</taxon>
        <taxon>Bacillota</taxon>
        <taxon>Clostridia</taxon>
        <taxon>Lachnospirales</taxon>
        <taxon>Lachnospiraceae</taxon>
        <taxon>Waltera</taxon>
    </lineage>
</organism>
<feature type="domain" description="CobE/GbiG C-terminal" evidence="1">
    <location>
        <begin position="237"/>
        <end position="355"/>
    </location>
</feature>
<reference evidence="3 4" key="1">
    <citation type="submission" date="2019-08" db="EMBL/GenBank/DDBJ databases">
        <title>In-depth cultivation of the pig gut microbiome towards novel bacterial diversity and tailored functional studies.</title>
        <authorList>
            <person name="Wylensek D."/>
            <person name="Hitch T.C.A."/>
            <person name="Clavel T."/>
        </authorList>
    </citation>
    <scope>NUCLEOTIDE SEQUENCE [LARGE SCALE GENOMIC DNA]</scope>
    <source>
        <strain evidence="3 4">WCA3-601-WT-6H</strain>
    </source>
</reference>
<keyword evidence="4" id="KW-1185">Reference proteome</keyword>
<dbReference type="Proteomes" id="UP000476055">
    <property type="component" value="Unassembled WGS sequence"/>
</dbReference>
<dbReference type="EMBL" id="VUMU01000001">
    <property type="protein sequence ID" value="MST56809.1"/>
    <property type="molecule type" value="Genomic_DNA"/>
</dbReference>
<dbReference type="InterPro" id="IPR036518">
    <property type="entry name" value="CobE/GbiG_C_sf"/>
</dbReference>
<evidence type="ECO:0000313" key="4">
    <source>
        <dbReference type="Proteomes" id="UP000476055"/>
    </source>
</evidence>
<dbReference type="AlphaFoldDB" id="A0A6L5YF02"/>
<dbReference type="Gene3D" id="3.30.420.180">
    <property type="entry name" value="CobE/GbiG C-terminal domain"/>
    <property type="match status" value="1"/>
</dbReference>
<dbReference type="SUPFAM" id="SSF159664">
    <property type="entry name" value="CobE/GbiG C-terminal domain-like"/>
    <property type="match status" value="1"/>
</dbReference>
<evidence type="ECO:0000259" key="2">
    <source>
        <dbReference type="Pfam" id="PF11760"/>
    </source>
</evidence>
<dbReference type="PANTHER" id="PTHR37477">
    <property type="entry name" value="COBALT-PRECORRIN-5A HYDROLASE"/>
    <property type="match status" value="1"/>
</dbReference>
<dbReference type="GO" id="GO:0009236">
    <property type="term" value="P:cobalamin biosynthetic process"/>
    <property type="evidence" value="ECO:0007669"/>
    <property type="project" value="InterPro"/>
</dbReference>
<comment type="caution">
    <text evidence="3">The sequence shown here is derived from an EMBL/GenBank/DDBJ whole genome shotgun (WGS) entry which is preliminary data.</text>
</comment>
<sequence>MKISVISFTETGQQLAERIRESMDGEAAVTLYTKCSRLEKKTVPAVDDSDADTICVRNSLSAWAGEQMAARHALIFIGACGIAVRAIAPWIMDKLHDSPVLMADEMGKYVIPLLSGHVGGANELAVRLAGALGAIPVITTATDLHDSFAVDIFAKRNDLRICNREGIAKVSAKVLAGEEITMSVQTGHLAVDETIPSGIRLCAYPPAEKVDVLIADDTEETFRKESAELLLQPKKYILGVGCKKDTDSAKLDLFLTKILEEQGIVIEQVAALASIDVKKEERCLLEFSEKYRIPFWTYTAQELQAVPGEFHGSGFVKTQVGVDNVCERAALKAAGTGGWIFLGKQAQDGMTVAVAEKTWKERIRMWL</sequence>
<dbReference type="PANTHER" id="PTHR37477:SF1">
    <property type="entry name" value="COBALT-PRECORRIN-5A HYDROLASE"/>
    <property type="match status" value="1"/>
</dbReference>
<dbReference type="Pfam" id="PF11760">
    <property type="entry name" value="CbiG_N"/>
    <property type="match status" value="1"/>
</dbReference>
<feature type="domain" description="Cobalamin synthesis G N-terminal" evidence="2">
    <location>
        <begin position="65"/>
        <end position="143"/>
    </location>
</feature>
<proteinExistence type="predicted"/>
<accession>A0A6L5YF02</accession>
<evidence type="ECO:0000259" key="1">
    <source>
        <dbReference type="Pfam" id="PF01890"/>
    </source>
</evidence>
<gene>
    <name evidence="3" type="ORF">FYJ59_00850</name>
</gene>